<keyword evidence="5" id="KW-1185">Reference proteome</keyword>
<accession>A0A835IMA1</accession>
<feature type="transmembrane region" description="Helical" evidence="3">
    <location>
        <begin position="111"/>
        <end position="129"/>
    </location>
</feature>
<evidence type="ECO:0000313" key="4">
    <source>
        <dbReference type="EMBL" id="KAF9621575.1"/>
    </source>
</evidence>
<keyword evidence="3" id="KW-1133">Transmembrane helix</keyword>
<feature type="transmembrane region" description="Helical" evidence="3">
    <location>
        <begin position="31"/>
        <end position="48"/>
    </location>
</feature>
<proteinExistence type="inferred from homology"/>
<dbReference type="EMBL" id="JADFTS010000002">
    <property type="protein sequence ID" value="KAF9621575.1"/>
    <property type="molecule type" value="Genomic_DNA"/>
</dbReference>
<keyword evidence="3" id="KW-0812">Transmembrane</keyword>
<dbReference type="InterPro" id="IPR023201">
    <property type="entry name" value="SecY_dom_sf"/>
</dbReference>
<dbReference type="GO" id="GO:0015031">
    <property type="term" value="P:protein transport"/>
    <property type="evidence" value="ECO:0007669"/>
    <property type="project" value="InterPro"/>
</dbReference>
<dbReference type="OrthoDB" id="1919022at2759"/>
<protein>
    <submittedName>
        <fullName evidence="4">Uncharacterized protein</fullName>
    </submittedName>
</protein>
<dbReference type="Proteomes" id="UP000631114">
    <property type="component" value="Unassembled WGS sequence"/>
</dbReference>
<dbReference type="Gene3D" id="1.10.3370.10">
    <property type="entry name" value="SecY subunit domain"/>
    <property type="match status" value="1"/>
</dbReference>
<feature type="transmembrane region" description="Helical" evidence="3">
    <location>
        <begin position="86"/>
        <end position="105"/>
    </location>
</feature>
<dbReference type="GO" id="GO:0009535">
    <property type="term" value="C:chloroplast thylakoid membrane"/>
    <property type="evidence" value="ECO:0007669"/>
    <property type="project" value="UniProtKB-SubCell"/>
</dbReference>
<dbReference type="PANTHER" id="PTHR10906">
    <property type="entry name" value="SECY/SEC61-ALPHA FAMILY MEMBER"/>
    <property type="match status" value="1"/>
</dbReference>
<sequence length="158" mass="17444">MEDVCAYHPGLVVDLFYVFTLQLADMAANPFHVLFFLVFMLLACALFSKTWFEVSGSSDVANKQLKEQQMVMPGHRESNLQKELNHYIPTAAAFGGMCIGALTVLADFMGAIGSGTGILLAVTIIYQCFETFEKERASETVYVELLIMSSSYLAVFVS</sequence>
<dbReference type="AlphaFoldDB" id="A0A835IMA1"/>
<comment type="similarity">
    <text evidence="2">Belongs to the SecY/SEC61-alpha family.</text>
</comment>
<dbReference type="Pfam" id="PF00344">
    <property type="entry name" value="SecY"/>
    <property type="match status" value="1"/>
</dbReference>
<name>A0A835IMA1_9MAGN</name>
<comment type="caution">
    <text evidence="4">The sequence shown here is derived from an EMBL/GenBank/DDBJ whole genome shotgun (WGS) entry which is preliminary data.</text>
</comment>
<comment type="subcellular location">
    <subcellularLocation>
        <location evidence="1">Plastid</location>
        <location evidence="1">Chloroplast thylakoid membrane</location>
        <topology evidence="1">Multi-pass membrane protein</topology>
    </subcellularLocation>
</comment>
<gene>
    <name evidence="4" type="ORF">IFM89_023149</name>
</gene>
<keyword evidence="3" id="KW-0472">Membrane</keyword>
<evidence type="ECO:0000256" key="1">
    <source>
        <dbReference type="ARBA" id="ARBA00004454"/>
    </source>
</evidence>
<evidence type="ECO:0000256" key="2">
    <source>
        <dbReference type="RuleBase" id="RU004349"/>
    </source>
</evidence>
<evidence type="ECO:0000313" key="5">
    <source>
        <dbReference type="Proteomes" id="UP000631114"/>
    </source>
</evidence>
<organism evidence="4 5">
    <name type="scientific">Coptis chinensis</name>
    <dbReference type="NCBI Taxonomy" id="261450"/>
    <lineage>
        <taxon>Eukaryota</taxon>
        <taxon>Viridiplantae</taxon>
        <taxon>Streptophyta</taxon>
        <taxon>Embryophyta</taxon>
        <taxon>Tracheophyta</taxon>
        <taxon>Spermatophyta</taxon>
        <taxon>Magnoliopsida</taxon>
        <taxon>Ranunculales</taxon>
        <taxon>Ranunculaceae</taxon>
        <taxon>Coptidoideae</taxon>
        <taxon>Coptis</taxon>
    </lineage>
</organism>
<reference evidence="4 5" key="1">
    <citation type="submission" date="2020-10" db="EMBL/GenBank/DDBJ databases">
        <title>The Coptis chinensis genome and diversification of protoberbering-type alkaloids.</title>
        <authorList>
            <person name="Wang B."/>
            <person name="Shu S."/>
            <person name="Song C."/>
            <person name="Liu Y."/>
        </authorList>
    </citation>
    <scope>NUCLEOTIDE SEQUENCE [LARGE SCALE GENOMIC DNA]</scope>
    <source>
        <strain evidence="4">HL-2020</strain>
        <tissue evidence="4">Leaf</tissue>
    </source>
</reference>
<dbReference type="InterPro" id="IPR002208">
    <property type="entry name" value="SecY/SEC61-alpha"/>
</dbReference>
<dbReference type="SUPFAM" id="SSF103491">
    <property type="entry name" value="Preprotein translocase SecY subunit"/>
    <property type="match status" value="1"/>
</dbReference>
<evidence type="ECO:0000256" key="3">
    <source>
        <dbReference type="SAM" id="Phobius"/>
    </source>
</evidence>